<accession>A0ABW8K3N7</accession>
<comment type="caution">
    <text evidence="1">The sequence shown here is derived from an EMBL/GenBank/DDBJ whole genome shotgun (WGS) entry which is preliminary data.</text>
</comment>
<reference evidence="1 2" key="1">
    <citation type="submission" date="2020-10" db="EMBL/GenBank/DDBJ databases">
        <title>Phylogeny of dyella-like bacteria.</title>
        <authorList>
            <person name="Fu J."/>
        </authorList>
    </citation>
    <scope>NUCLEOTIDE SEQUENCE [LARGE SCALE GENOMIC DNA]</scope>
    <source>
        <strain evidence="1 2">BB4</strain>
    </source>
</reference>
<evidence type="ECO:0000313" key="2">
    <source>
        <dbReference type="Proteomes" id="UP001620408"/>
    </source>
</evidence>
<gene>
    <name evidence="1" type="ORF">ISS97_09055</name>
</gene>
<dbReference type="RefSeq" id="WP_379985144.1">
    <property type="nucleotide sequence ID" value="NZ_JADIKD010000009.1"/>
</dbReference>
<protein>
    <submittedName>
        <fullName evidence="1">Uncharacterized protein</fullName>
    </submittedName>
</protein>
<dbReference type="EMBL" id="JADIKD010000009">
    <property type="protein sequence ID" value="MFK2917411.1"/>
    <property type="molecule type" value="Genomic_DNA"/>
</dbReference>
<dbReference type="Proteomes" id="UP001620408">
    <property type="component" value="Unassembled WGS sequence"/>
</dbReference>
<name>A0ABW8K3N7_9GAMM</name>
<proteinExistence type="predicted"/>
<evidence type="ECO:0000313" key="1">
    <source>
        <dbReference type="EMBL" id="MFK2917411.1"/>
    </source>
</evidence>
<sequence>MDLVRTITGDELSFIAGLDYGQDQDRHESALHLVIDQQGGQFNESQRWFPYEVVELGAHHLQIGHEREFVICTLLVIRSVIAGFDKATDLAEKKITMESRYRMLPVGLREVVDAEYAVAGQG</sequence>
<organism evidence="1 2">
    <name type="scientific">Dyella koreensis</name>
    <dbReference type="NCBI Taxonomy" id="311235"/>
    <lineage>
        <taxon>Bacteria</taxon>
        <taxon>Pseudomonadati</taxon>
        <taxon>Pseudomonadota</taxon>
        <taxon>Gammaproteobacteria</taxon>
        <taxon>Lysobacterales</taxon>
        <taxon>Rhodanobacteraceae</taxon>
        <taxon>Dyella</taxon>
    </lineage>
</organism>
<keyword evidence="2" id="KW-1185">Reference proteome</keyword>